<dbReference type="AlphaFoldDB" id="A0A1B2HSD2"/>
<dbReference type="Proteomes" id="UP000093053">
    <property type="component" value="Chromosome"/>
</dbReference>
<dbReference type="EMBL" id="CP016793">
    <property type="protein sequence ID" value="ANZ40639.1"/>
    <property type="molecule type" value="Genomic_DNA"/>
</dbReference>
<organism evidence="2 3">
    <name type="scientific">Lentzea guizhouensis</name>
    <dbReference type="NCBI Taxonomy" id="1586287"/>
    <lineage>
        <taxon>Bacteria</taxon>
        <taxon>Bacillati</taxon>
        <taxon>Actinomycetota</taxon>
        <taxon>Actinomycetes</taxon>
        <taxon>Pseudonocardiales</taxon>
        <taxon>Pseudonocardiaceae</taxon>
        <taxon>Lentzea</taxon>
    </lineage>
</organism>
<protein>
    <submittedName>
        <fullName evidence="2">Uncharacterized protein</fullName>
    </submittedName>
</protein>
<evidence type="ECO:0000313" key="3">
    <source>
        <dbReference type="Proteomes" id="UP000093053"/>
    </source>
</evidence>
<proteinExistence type="predicted"/>
<reference evidence="2 3" key="1">
    <citation type="submission" date="2016-07" db="EMBL/GenBank/DDBJ databases">
        <title>Complete genome sequence of the Lentzea guizhouensis DHS C013.</title>
        <authorList>
            <person name="Cao C."/>
        </authorList>
    </citation>
    <scope>NUCLEOTIDE SEQUENCE [LARGE SCALE GENOMIC DNA]</scope>
    <source>
        <strain evidence="2 3">DHS C013</strain>
    </source>
</reference>
<name>A0A1B2HSD2_9PSEU</name>
<evidence type="ECO:0000313" key="2">
    <source>
        <dbReference type="EMBL" id="ANZ40639.1"/>
    </source>
</evidence>
<gene>
    <name evidence="2" type="ORF">BBK82_36200</name>
</gene>
<dbReference type="RefSeq" id="WP_065918977.1">
    <property type="nucleotide sequence ID" value="NZ_CP016793.1"/>
</dbReference>
<dbReference type="KEGG" id="led:BBK82_36200"/>
<evidence type="ECO:0000256" key="1">
    <source>
        <dbReference type="SAM" id="MobiDB-lite"/>
    </source>
</evidence>
<accession>A0A1B2HSD2</accession>
<sequence>MAFQQRDVRAGERAEQGVAGGGQTGEAVGGQAQLGGQAGVVVLQDVGLGDGFLRERDGLLFGGLPLGAHGEHGGGGGDQQQCREQGHDAAEVGGAAFVDGDVVLGGGRAGVEERLLGGVEGVGFAVGPVGGLGQGDAAVQ</sequence>
<feature type="region of interest" description="Disordered" evidence="1">
    <location>
        <begin position="1"/>
        <end position="24"/>
    </location>
</feature>
<dbReference type="STRING" id="1586287.BBK82_36200"/>
<feature type="compositionally biased region" description="Basic and acidic residues" evidence="1">
    <location>
        <begin position="1"/>
        <end position="15"/>
    </location>
</feature>
<keyword evidence="3" id="KW-1185">Reference proteome</keyword>